<proteinExistence type="predicted"/>
<dbReference type="RefSeq" id="WP_009682631.1">
    <property type="nucleotide sequence ID" value="NZ_JACGCY010000015.1"/>
</dbReference>
<protein>
    <submittedName>
        <fullName evidence="1">Uncharacterized protein</fullName>
    </submittedName>
</protein>
<dbReference type="AlphaFoldDB" id="A0ABD4YBD4"/>
<evidence type="ECO:0000313" key="1">
    <source>
        <dbReference type="EMBL" id="MDH0756797.1"/>
    </source>
</evidence>
<reference evidence="1 2" key="1">
    <citation type="submission" date="2022-09" db="EMBL/GenBank/DDBJ databases">
        <title>Intensive care unit water sources are persistently colonized with multi-drug resistant bacteria and are the site of extensive horizontal gene transfer of antibiotic resistance genes.</title>
        <authorList>
            <person name="Diorio-Toth L."/>
        </authorList>
    </citation>
    <scope>NUCLEOTIDE SEQUENCE [LARGE SCALE GENOMIC DNA]</scope>
    <source>
        <strain evidence="1 2">GD03901</strain>
    </source>
</reference>
<comment type="caution">
    <text evidence="1">The sequence shown here is derived from an EMBL/GenBank/DDBJ whole genome shotgun (WGS) entry which is preliminary data.</text>
</comment>
<dbReference type="EMBL" id="JAOCBV010000001">
    <property type="protein sequence ID" value="MDH0756797.1"/>
    <property type="molecule type" value="Genomic_DNA"/>
</dbReference>
<gene>
    <name evidence="1" type="ORF">N5C70_08710</name>
</gene>
<sequence>MRNSTFPALMIGGPVDGRRMFVQGVPHIEFPVMETPRFNVLPSEPVSRHMRRATYTHRETVSGVRLYVCTEENGSAALEYLVAGYRAETKH</sequence>
<name>A0ABD4YBD4_9PSED</name>
<evidence type="ECO:0000313" key="2">
    <source>
        <dbReference type="Proteomes" id="UP001160152"/>
    </source>
</evidence>
<organism evidence="1 2">
    <name type="scientific">Pseudomonas juntendi</name>
    <dbReference type="NCBI Taxonomy" id="2666183"/>
    <lineage>
        <taxon>Bacteria</taxon>
        <taxon>Pseudomonadati</taxon>
        <taxon>Pseudomonadota</taxon>
        <taxon>Gammaproteobacteria</taxon>
        <taxon>Pseudomonadales</taxon>
        <taxon>Pseudomonadaceae</taxon>
        <taxon>Pseudomonas</taxon>
    </lineage>
</organism>
<dbReference type="Proteomes" id="UP001160152">
    <property type="component" value="Unassembled WGS sequence"/>
</dbReference>
<accession>A0ABD4YBD4</accession>